<name>A0A448YW83_9STRA</name>
<evidence type="ECO:0000313" key="3">
    <source>
        <dbReference type="EMBL" id="VEU34048.1"/>
    </source>
</evidence>
<gene>
    <name evidence="3" type="ORF">PSNMU_V1.4_AUG-EV-PASAV3_0007400</name>
</gene>
<dbReference type="EMBL" id="CAACVS010000017">
    <property type="protein sequence ID" value="VEU34048.1"/>
    <property type="molecule type" value="Genomic_DNA"/>
</dbReference>
<keyword evidence="1" id="KW-0175">Coiled coil</keyword>
<reference evidence="3 4" key="1">
    <citation type="submission" date="2019-01" db="EMBL/GenBank/DDBJ databases">
        <authorList>
            <person name="Ferrante I. M."/>
        </authorList>
    </citation>
    <scope>NUCLEOTIDE SEQUENCE [LARGE SCALE GENOMIC DNA]</scope>
    <source>
        <strain evidence="3 4">B856</strain>
    </source>
</reference>
<evidence type="ECO:0000256" key="2">
    <source>
        <dbReference type="SAM" id="SignalP"/>
    </source>
</evidence>
<feature type="chain" id="PRO_5019563153" description="Glycine zipper domain-containing protein" evidence="2">
    <location>
        <begin position="29"/>
        <end position="267"/>
    </location>
</feature>
<protein>
    <recommendedName>
        <fullName evidence="5">Glycine zipper domain-containing protein</fullName>
    </recommendedName>
</protein>
<evidence type="ECO:0008006" key="5">
    <source>
        <dbReference type="Google" id="ProtNLM"/>
    </source>
</evidence>
<keyword evidence="2" id="KW-0732">Signal</keyword>
<dbReference type="OrthoDB" id="43368at2759"/>
<proteinExistence type="predicted"/>
<organism evidence="3 4">
    <name type="scientific">Pseudo-nitzschia multistriata</name>
    <dbReference type="NCBI Taxonomy" id="183589"/>
    <lineage>
        <taxon>Eukaryota</taxon>
        <taxon>Sar</taxon>
        <taxon>Stramenopiles</taxon>
        <taxon>Ochrophyta</taxon>
        <taxon>Bacillariophyta</taxon>
        <taxon>Bacillariophyceae</taxon>
        <taxon>Bacillariophycidae</taxon>
        <taxon>Bacillariales</taxon>
        <taxon>Bacillariaceae</taxon>
        <taxon>Pseudo-nitzschia</taxon>
    </lineage>
</organism>
<feature type="signal peptide" evidence="2">
    <location>
        <begin position="1"/>
        <end position="28"/>
    </location>
</feature>
<feature type="coiled-coil region" evidence="1">
    <location>
        <begin position="197"/>
        <end position="224"/>
    </location>
</feature>
<sequence>MMVVAHQISLLYITSLLGLLLLAQRCDSFVAGPPAPFLGCTSTALQNDKFRRDIDEKSRQKASASGGSVAAGAILGGLVGGPFGALFGASIGSNLGAKQAFDQARKEEMRKKGITQEMLDAAEEVGYALEQSFEGMEATRESLRSQQTLARRIDEDANSSYEKAKEAMAAGKEEEAKSFLLKRHEHQEYLKTILVRCAEEKSRIEVMERNVDALQKRALEVEAMLQRAVGAKARQDSSDLVGSISDTDFSLSREDPLLQKFKDLGID</sequence>
<keyword evidence="4" id="KW-1185">Reference proteome</keyword>
<accession>A0A448YW83</accession>
<evidence type="ECO:0000313" key="4">
    <source>
        <dbReference type="Proteomes" id="UP000291116"/>
    </source>
</evidence>
<dbReference type="Proteomes" id="UP000291116">
    <property type="component" value="Unassembled WGS sequence"/>
</dbReference>
<dbReference type="AlphaFoldDB" id="A0A448YW83"/>
<evidence type="ECO:0000256" key="1">
    <source>
        <dbReference type="SAM" id="Coils"/>
    </source>
</evidence>